<keyword evidence="4" id="KW-1185">Reference proteome</keyword>
<evidence type="ECO:0000313" key="2">
    <source>
        <dbReference type="EMBL" id="CAI3999154.1"/>
    </source>
</evidence>
<comment type="caution">
    <text evidence="2">The sequence shown here is derived from an EMBL/GenBank/DDBJ whole genome shotgun (WGS) entry which is preliminary data.</text>
</comment>
<dbReference type="EMBL" id="CAMXCT030002591">
    <property type="protein sequence ID" value="CAL4786466.1"/>
    <property type="molecule type" value="Genomic_DNA"/>
</dbReference>
<organism evidence="2">
    <name type="scientific">Cladocopium goreaui</name>
    <dbReference type="NCBI Taxonomy" id="2562237"/>
    <lineage>
        <taxon>Eukaryota</taxon>
        <taxon>Sar</taxon>
        <taxon>Alveolata</taxon>
        <taxon>Dinophyceae</taxon>
        <taxon>Suessiales</taxon>
        <taxon>Symbiodiniaceae</taxon>
        <taxon>Cladocopium</taxon>
    </lineage>
</organism>
<reference evidence="2" key="1">
    <citation type="submission" date="2022-10" db="EMBL/GenBank/DDBJ databases">
        <authorList>
            <person name="Chen Y."/>
            <person name="Dougan E. K."/>
            <person name="Chan C."/>
            <person name="Rhodes N."/>
            <person name="Thang M."/>
        </authorList>
    </citation>
    <scope>NUCLEOTIDE SEQUENCE</scope>
</reference>
<gene>
    <name evidence="2" type="ORF">C1SCF055_LOCUS25395</name>
</gene>
<reference evidence="3" key="2">
    <citation type="submission" date="2024-04" db="EMBL/GenBank/DDBJ databases">
        <authorList>
            <person name="Chen Y."/>
            <person name="Shah S."/>
            <person name="Dougan E. K."/>
            <person name="Thang M."/>
            <person name="Chan C."/>
        </authorList>
    </citation>
    <scope>NUCLEOTIDE SEQUENCE [LARGE SCALE GENOMIC DNA]</scope>
</reference>
<proteinExistence type="predicted"/>
<name>A0A9P1G325_9DINO</name>
<accession>A0A9P1G325</accession>
<dbReference type="Proteomes" id="UP001152797">
    <property type="component" value="Unassembled WGS sequence"/>
</dbReference>
<dbReference type="AlphaFoldDB" id="A0A9P1G325"/>
<sequence>MPGDLVYVAEALLARHEKNREEEAERRHKAKASNALRRMARGHRLDETEQGATLQQKDMEIRNLNSLDVRSVR</sequence>
<evidence type="ECO:0000313" key="4">
    <source>
        <dbReference type="Proteomes" id="UP001152797"/>
    </source>
</evidence>
<feature type="region of interest" description="Disordered" evidence="1">
    <location>
        <begin position="18"/>
        <end position="59"/>
    </location>
</feature>
<evidence type="ECO:0000313" key="3">
    <source>
        <dbReference type="EMBL" id="CAL1152529.1"/>
    </source>
</evidence>
<protein>
    <submittedName>
        <fullName evidence="2">Uncharacterized protein</fullName>
    </submittedName>
</protein>
<dbReference type="EMBL" id="CAMXCT010002591">
    <property type="protein sequence ID" value="CAI3999154.1"/>
    <property type="molecule type" value="Genomic_DNA"/>
</dbReference>
<dbReference type="EMBL" id="CAMXCT020002591">
    <property type="protein sequence ID" value="CAL1152529.1"/>
    <property type="molecule type" value="Genomic_DNA"/>
</dbReference>
<evidence type="ECO:0000256" key="1">
    <source>
        <dbReference type="SAM" id="MobiDB-lite"/>
    </source>
</evidence>